<reference evidence="1" key="1">
    <citation type="submission" date="2014-11" db="EMBL/GenBank/DDBJ databases">
        <authorList>
            <person name="Amaro Gonzalez C."/>
        </authorList>
    </citation>
    <scope>NUCLEOTIDE SEQUENCE</scope>
</reference>
<evidence type="ECO:0000313" key="1">
    <source>
        <dbReference type="EMBL" id="JAH65996.1"/>
    </source>
</evidence>
<accession>A0A0E9UJV6</accession>
<proteinExistence type="predicted"/>
<dbReference type="AlphaFoldDB" id="A0A0E9UJV6"/>
<dbReference type="EMBL" id="GBXM01042581">
    <property type="protein sequence ID" value="JAH65996.1"/>
    <property type="molecule type" value="Transcribed_RNA"/>
</dbReference>
<organism evidence="1">
    <name type="scientific">Anguilla anguilla</name>
    <name type="common">European freshwater eel</name>
    <name type="synonym">Muraena anguilla</name>
    <dbReference type="NCBI Taxonomy" id="7936"/>
    <lineage>
        <taxon>Eukaryota</taxon>
        <taxon>Metazoa</taxon>
        <taxon>Chordata</taxon>
        <taxon>Craniata</taxon>
        <taxon>Vertebrata</taxon>
        <taxon>Euteleostomi</taxon>
        <taxon>Actinopterygii</taxon>
        <taxon>Neopterygii</taxon>
        <taxon>Teleostei</taxon>
        <taxon>Anguilliformes</taxon>
        <taxon>Anguillidae</taxon>
        <taxon>Anguilla</taxon>
    </lineage>
</organism>
<name>A0A0E9UJV6_ANGAN</name>
<reference evidence="1" key="2">
    <citation type="journal article" date="2015" name="Fish Shellfish Immunol.">
        <title>Early steps in the European eel (Anguilla anguilla)-Vibrio vulnificus interaction in the gills: Role of the RtxA13 toxin.</title>
        <authorList>
            <person name="Callol A."/>
            <person name="Pajuelo D."/>
            <person name="Ebbesson L."/>
            <person name="Teles M."/>
            <person name="MacKenzie S."/>
            <person name="Amaro C."/>
        </authorList>
    </citation>
    <scope>NUCLEOTIDE SEQUENCE</scope>
</reference>
<protein>
    <submittedName>
        <fullName evidence="1">Uncharacterized protein</fullName>
    </submittedName>
</protein>
<sequence>MTGNWGSNKLLFVMGYCINNRHLLFNNRTS</sequence>